<proteinExistence type="predicted"/>
<keyword evidence="2" id="KW-1185">Reference proteome</keyword>
<evidence type="ECO:0000313" key="1">
    <source>
        <dbReference type="EMBL" id="TYR34379.1"/>
    </source>
</evidence>
<name>A0A5D4H2X3_9HYPH</name>
<dbReference type="Pfam" id="PF12570">
    <property type="entry name" value="DUF3750"/>
    <property type="match status" value="1"/>
</dbReference>
<dbReference type="InterPro" id="IPR022224">
    <property type="entry name" value="DUF3750"/>
</dbReference>
<organism evidence="1 2">
    <name type="scientific">Neoaquamicrobium microcysteis</name>
    <dbReference type="NCBI Taxonomy" id="2682781"/>
    <lineage>
        <taxon>Bacteria</taxon>
        <taxon>Pseudomonadati</taxon>
        <taxon>Pseudomonadota</taxon>
        <taxon>Alphaproteobacteria</taxon>
        <taxon>Hyphomicrobiales</taxon>
        <taxon>Phyllobacteriaceae</taxon>
        <taxon>Neoaquamicrobium</taxon>
    </lineage>
</organism>
<reference evidence="1 2" key="1">
    <citation type="submission" date="2019-08" db="EMBL/GenBank/DDBJ databases">
        <authorList>
            <person name="Seo Y.L."/>
        </authorList>
    </citation>
    <scope>NUCLEOTIDE SEQUENCE [LARGE SCALE GENOMIC DNA]</scope>
    <source>
        <strain evidence="1 2">MaA-C15</strain>
    </source>
</reference>
<dbReference type="RefSeq" id="WP_148913718.1">
    <property type="nucleotide sequence ID" value="NZ_VSZS01000056.1"/>
</dbReference>
<accession>A0A5D4H2X3</accession>
<sequence>MRLLRRAAIAFFLVFLLPVAGTVAWWSLQDRPTSWRGASWAASGVLPAAGDNSDAAIHVMAARTGGLKGAISLHSWIVVKKPGSAEYERYDKVGWGMPVRRNAYPADALWYSNLPWSVHSVTGAEAERLIPQVEAAIAAYPYAGNGGYRIWPGPNSNSFVAHVVATVPELGAQMPPNATGRDYAPGFASLRISPDWRELHATLGGLAGVSIGMRSGFEVHLLGVVAGVDFLRPALKIPALGRVGW</sequence>
<dbReference type="EMBL" id="VSZS01000056">
    <property type="protein sequence ID" value="TYR34379.1"/>
    <property type="molecule type" value="Genomic_DNA"/>
</dbReference>
<reference evidence="1 2" key="2">
    <citation type="submission" date="2019-09" db="EMBL/GenBank/DDBJ databases">
        <title>Mesorhizobium sp. MaA-C15 isolated from Microcystis aeruginosa.</title>
        <authorList>
            <person name="Jeong S.E."/>
            <person name="Jin H.M."/>
            <person name="Jeon C.O."/>
        </authorList>
    </citation>
    <scope>NUCLEOTIDE SEQUENCE [LARGE SCALE GENOMIC DNA]</scope>
    <source>
        <strain evidence="1 2">MaA-C15</strain>
    </source>
</reference>
<dbReference type="Proteomes" id="UP000323258">
    <property type="component" value="Unassembled WGS sequence"/>
</dbReference>
<evidence type="ECO:0000313" key="2">
    <source>
        <dbReference type="Proteomes" id="UP000323258"/>
    </source>
</evidence>
<dbReference type="OrthoDB" id="199084at2"/>
<protein>
    <submittedName>
        <fullName evidence="1">DUF3750 domain-containing protein</fullName>
    </submittedName>
</protein>
<comment type="caution">
    <text evidence="1">The sequence shown here is derived from an EMBL/GenBank/DDBJ whole genome shotgun (WGS) entry which is preliminary data.</text>
</comment>
<gene>
    <name evidence="1" type="ORF">FY036_05330</name>
</gene>
<dbReference type="AlphaFoldDB" id="A0A5D4H2X3"/>